<reference evidence="2" key="1">
    <citation type="submission" date="2016-11" db="UniProtKB">
        <authorList>
            <consortium name="WormBaseParasite"/>
        </authorList>
    </citation>
    <scope>IDENTIFICATION</scope>
    <source>
        <strain evidence="2">KR3021</strain>
    </source>
</reference>
<organism evidence="1 2">
    <name type="scientific">Rhabditophanes sp. KR3021</name>
    <dbReference type="NCBI Taxonomy" id="114890"/>
    <lineage>
        <taxon>Eukaryota</taxon>
        <taxon>Metazoa</taxon>
        <taxon>Ecdysozoa</taxon>
        <taxon>Nematoda</taxon>
        <taxon>Chromadorea</taxon>
        <taxon>Rhabditida</taxon>
        <taxon>Tylenchina</taxon>
        <taxon>Panagrolaimomorpha</taxon>
        <taxon>Strongyloidoidea</taxon>
        <taxon>Alloionematidae</taxon>
        <taxon>Rhabditophanes</taxon>
    </lineage>
</organism>
<accession>A0AC35TP21</accession>
<evidence type="ECO:0000313" key="2">
    <source>
        <dbReference type="WBParaSite" id="RSKR_0000259000.1"/>
    </source>
</evidence>
<sequence>MRSKILIIGVIASYLFLGLVIVYVSKGSDPIVSLSPQIIEIANFVKSASSKLKQIDVNAVANKTDFIYAIITVVDHTNRDLYKFASDTIKCYTVAYNYRFVSIAMDEELDIGLSCPHTDFMFRRHCFLSEYLNNHREIDYALFLDADAVIINPYLTLDKFIPRGNENVLLYERMFNYEYAAGSFMLKNTLYSRNFLKGLADYQFKLPNSMHGSDNAAIHAYVLETYAEKKYLEERKVCYSLWNISKDWNNIWDFEACMRYILNNLSEKNPDMFLYDDGRLGIVKKASPRRWIRDAFLAYYKWCKLDFIFHGLKGNISSMPQIPLTDFSFDEERCRSQPLPKSWIYKPEGMISCKERDIALDANNNRVAQEFFRDLNDSGYSAKYPVIV</sequence>
<protein>
    <submittedName>
        <fullName evidence="2">Nucleotid_trans domain-containing protein</fullName>
    </submittedName>
</protein>
<proteinExistence type="predicted"/>
<name>A0AC35TP21_9BILA</name>
<dbReference type="WBParaSite" id="RSKR_0000259000.1">
    <property type="protein sequence ID" value="RSKR_0000259000.1"/>
    <property type="gene ID" value="RSKR_0000259000"/>
</dbReference>
<evidence type="ECO:0000313" key="1">
    <source>
        <dbReference type="Proteomes" id="UP000095286"/>
    </source>
</evidence>
<dbReference type="Proteomes" id="UP000095286">
    <property type="component" value="Unplaced"/>
</dbReference>